<name>A0A0E9VQ35_ANGAN</name>
<protein>
    <submittedName>
        <fullName evidence="1">Uncharacterized protein</fullName>
    </submittedName>
</protein>
<dbReference type="AlphaFoldDB" id="A0A0E9VQ35"/>
<evidence type="ECO:0000313" key="1">
    <source>
        <dbReference type="EMBL" id="JAH79485.1"/>
    </source>
</evidence>
<accession>A0A0E9VQ35</accession>
<dbReference type="EMBL" id="GBXM01029092">
    <property type="protein sequence ID" value="JAH79485.1"/>
    <property type="molecule type" value="Transcribed_RNA"/>
</dbReference>
<reference evidence="1" key="2">
    <citation type="journal article" date="2015" name="Fish Shellfish Immunol.">
        <title>Early steps in the European eel (Anguilla anguilla)-Vibrio vulnificus interaction in the gills: Role of the RtxA13 toxin.</title>
        <authorList>
            <person name="Callol A."/>
            <person name="Pajuelo D."/>
            <person name="Ebbesson L."/>
            <person name="Teles M."/>
            <person name="MacKenzie S."/>
            <person name="Amaro C."/>
        </authorList>
    </citation>
    <scope>NUCLEOTIDE SEQUENCE</scope>
</reference>
<reference evidence="1" key="1">
    <citation type="submission" date="2014-11" db="EMBL/GenBank/DDBJ databases">
        <authorList>
            <person name="Amaro Gonzalez C."/>
        </authorList>
    </citation>
    <scope>NUCLEOTIDE SEQUENCE</scope>
</reference>
<sequence length="21" mass="2294">MISLRCSLAVVLTKLVTDDLC</sequence>
<organism evidence="1">
    <name type="scientific">Anguilla anguilla</name>
    <name type="common">European freshwater eel</name>
    <name type="synonym">Muraena anguilla</name>
    <dbReference type="NCBI Taxonomy" id="7936"/>
    <lineage>
        <taxon>Eukaryota</taxon>
        <taxon>Metazoa</taxon>
        <taxon>Chordata</taxon>
        <taxon>Craniata</taxon>
        <taxon>Vertebrata</taxon>
        <taxon>Euteleostomi</taxon>
        <taxon>Actinopterygii</taxon>
        <taxon>Neopterygii</taxon>
        <taxon>Teleostei</taxon>
        <taxon>Anguilliformes</taxon>
        <taxon>Anguillidae</taxon>
        <taxon>Anguilla</taxon>
    </lineage>
</organism>
<proteinExistence type="predicted"/>